<protein>
    <recommendedName>
        <fullName evidence="9">Luciferin 4-monooxygenase</fullName>
    </recommendedName>
</protein>
<evidence type="ECO:0000256" key="3">
    <source>
        <dbReference type="ARBA" id="ARBA00022598"/>
    </source>
</evidence>
<evidence type="ECO:0000313" key="7">
    <source>
        <dbReference type="EMBL" id="BES89167.1"/>
    </source>
</evidence>
<dbReference type="Proteomes" id="UP001307889">
    <property type="component" value="Chromosome 1"/>
</dbReference>
<reference evidence="7 8" key="1">
    <citation type="submission" date="2023-09" db="EMBL/GenBank/DDBJ databases">
        <title>Nesidiocoris tenuis whole genome shotgun sequence.</title>
        <authorList>
            <person name="Shibata T."/>
            <person name="Shimoda M."/>
            <person name="Kobayashi T."/>
            <person name="Uehara T."/>
        </authorList>
    </citation>
    <scope>NUCLEOTIDE SEQUENCE [LARGE SCALE GENOMIC DNA]</scope>
    <source>
        <strain evidence="7 8">Japan</strain>
    </source>
</reference>
<gene>
    <name evidence="7" type="ORF">NTJ_01974</name>
</gene>
<sequence>MPIKGKGTINEKILYSYDLPTVVFTNMKQFSNRPFLTDGLTGARRTFGETLKDALSIAVWLREMGIRENSYVVFMADTTIESFTFEIAVWLAGGSVAPINWNLSIEEVCTLVNISTASMIFCGGENLHVLEEVRKKLNRPFQVVTDAEHETYTTYSSLLSKDGSAFKPEPYDPDSHIVNLLFTSGTTGVPKGAMISSRACLTTCYLGFRDVSSTFLTSPLYWITNPSSFTNSLLLGTELIFPRTKYIPGTKQPDITHVLRTIQKYKPAKWVTGPSMLMDLTRVPDLKNYDLSSFKHISVGGSAVLPSQKKLICELLFNGRNIVQDRLGCTEGGVFCEQLTGTYPDYDDKKAASIGPLPPGVEVKIVDVETGKELGPNEVGELFVRTPAIMRGYINKDMPQRYTTDDWYRMGDFCMYDEDGWLYYKSRAKEMIKYRGNQMAPIDIEKVALLHPDVLEVCVIGKPHIVDGEHPVAFVVKKPNSTLTEDALAAFVNEQLSDEKHLRGGVIFKKELPKSSVGKPLRNQLLKEVQC</sequence>
<keyword evidence="8" id="KW-1185">Reference proteome</keyword>
<dbReference type="InterPro" id="IPR045851">
    <property type="entry name" value="AMP-bd_C_sf"/>
</dbReference>
<evidence type="ECO:0000256" key="4">
    <source>
        <dbReference type="ARBA" id="ARBA00023140"/>
    </source>
</evidence>
<dbReference type="Gene3D" id="3.40.50.12780">
    <property type="entry name" value="N-terminal domain of ligase-like"/>
    <property type="match status" value="1"/>
</dbReference>
<dbReference type="PANTHER" id="PTHR24096:SF149">
    <property type="entry name" value="AMP-BINDING DOMAIN-CONTAINING PROTEIN-RELATED"/>
    <property type="match status" value="1"/>
</dbReference>
<dbReference type="PROSITE" id="PS00455">
    <property type="entry name" value="AMP_BINDING"/>
    <property type="match status" value="1"/>
</dbReference>
<feature type="domain" description="AMP-binding enzyme C-terminal" evidence="6">
    <location>
        <begin position="444"/>
        <end position="519"/>
    </location>
</feature>
<dbReference type="SUPFAM" id="SSF56801">
    <property type="entry name" value="Acetyl-CoA synthetase-like"/>
    <property type="match status" value="1"/>
</dbReference>
<accession>A0ABN7AFT4</accession>
<keyword evidence="3" id="KW-0436">Ligase</keyword>
<dbReference type="InterPro" id="IPR025110">
    <property type="entry name" value="AMP-bd_C"/>
</dbReference>
<dbReference type="Gene3D" id="3.30.300.30">
    <property type="match status" value="1"/>
</dbReference>
<feature type="domain" description="AMP-dependent synthetase/ligase" evidence="5">
    <location>
        <begin position="25"/>
        <end position="393"/>
    </location>
</feature>
<evidence type="ECO:0000259" key="6">
    <source>
        <dbReference type="Pfam" id="PF13193"/>
    </source>
</evidence>
<evidence type="ECO:0000259" key="5">
    <source>
        <dbReference type="Pfam" id="PF00501"/>
    </source>
</evidence>
<proteinExistence type="inferred from homology"/>
<dbReference type="Pfam" id="PF00501">
    <property type="entry name" value="AMP-binding"/>
    <property type="match status" value="1"/>
</dbReference>
<evidence type="ECO:0008006" key="9">
    <source>
        <dbReference type="Google" id="ProtNLM"/>
    </source>
</evidence>
<evidence type="ECO:0000313" key="8">
    <source>
        <dbReference type="Proteomes" id="UP001307889"/>
    </source>
</evidence>
<dbReference type="InterPro" id="IPR020845">
    <property type="entry name" value="AMP-binding_CS"/>
</dbReference>
<comment type="subcellular location">
    <subcellularLocation>
        <location evidence="1">Peroxisome</location>
    </subcellularLocation>
</comment>
<evidence type="ECO:0000256" key="1">
    <source>
        <dbReference type="ARBA" id="ARBA00004275"/>
    </source>
</evidence>
<comment type="similarity">
    <text evidence="2">Belongs to the ATP-dependent AMP-binding enzyme family.</text>
</comment>
<organism evidence="7 8">
    <name type="scientific">Nesidiocoris tenuis</name>
    <dbReference type="NCBI Taxonomy" id="355587"/>
    <lineage>
        <taxon>Eukaryota</taxon>
        <taxon>Metazoa</taxon>
        <taxon>Ecdysozoa</taxon>
        <taxon>Arthropoda</taxon>
        <taxon>Hexapoda</taxon>
        <taxon>Insecta</taxon>
        <taxon>Pterygota</taxon>
        <taxon>Neoptera</taxon>
        <taxon>Paraneoptera</taxon>
        <taxon>Hemiptera</taxon>
        <taxon>Heteroptera</taxon>
        <taxon>Panheteroptera</taxon>
        <taxon>Cimicomorpha</taxon>
        <taxon>Miridae</taxon>
        <taxon>Dicyphina</taxon>
        <taxon>Nesidiocoris</taxon>
    </lineage>
</organism>
<name>A0ABN7AFT4_9HEMI</name>
<keyword evidence="4" id="KW-0576">Peroxisome</keyword>
<dbReference type="InterPro" id="IPR042099">
    <property type="entry name" value="ANL_N_sf"/>
</dbReference>
<dbReference type="InterPro" id="IPR000873">
    <property type="entry name" value="AMP-dep_synth/lig_dom"/>
</dbReference>
<dbReference type="Pfam" id="PF13193">
    <property type="entry name" value="AMP-binding_C"/>
    <property type="match status" value="1"/>
</dbReference>
<dbReference type="PANTHER" id="PTHR24096">
    <property type="entry name" value="LONG-CHAIN-FATTY-ACID--COA LIGASE"/>
    <property type="match status" value="1"/>
</dbReference>
<dbReference type="EMBL" id="AP028909">
    <property type="protein sequence ID" value="BES89167.1"/>
    <property type="molecule type" value="Genomic_DNA"/>
</dbReference>
<evidence type="ECO:0000256" key="2">
    <source>
        <dbReference type="ARBA" id="ARBA00006432"/>
    </source>
</evidence>